<dbReference type="EMBL" id="CAJPEV010001381">
    <property type="protein sequence ID" value="CAG0892328.1"/>
    <property type="molecule type" value="Genomic_DNA"/>
</dbReference>
<evidence type="ECO:0000256" key="4">
    <source>
        <dbReference type="ARBA" id="ARBA00022840"/>
    </source>
</evidence>
<dbReference type="SMART" id="SM00129">
    <property type="entry name" value="KISc"/>
    <property type="match status" value="1"/>
</dbReference>
<dbReference type="InterPro" id="IPR027417">
    <property type="entry name" value="P-loop_NTPase"/>
</dbReference>
<dbReference type="GO" id="GO:0008017">
    <property type="term" value="F:microtubule binding"/>
    <property type="evidence" value="ECO:0007669"/>
    <property type="project" value="InterPro"/>
</dbReference>
<evidence type="ECO:0000313" key="13">
    <source>
        <dbReference type="EMBL" id="CAD7247209.1"/>
    </source>
</evidence>
<feature type="compositionally biased region" description="Basic residues" evidence="11">
    <location>
        <begin position="264"/>
        <end position="274"/>
    </location>
</feature>
<gene>
    <name evidence="13" type="ORF">DSTB1V02_LOCUS7043</name>
</gene>
<organism evidence="13">
    <name type="scientific">Darwinula stevensoni</name>
    <dbReference type="NCBI Taxonomy" id="69355"/>
    <lineage>
        <taxon>Eukaryota</taxon>
        <taxon>Metazoa</taxon>
        <taxon>Ecdysozoa</taxon>
        <taxon>Arthropoda</taxon>
        <taxon>Crustacea</taxon>
        <taxon>Oligostraca</taxon>
        <taxon>Ostracoda</taxon>
        <taxon>Podocopa</taxon>
        <taxon>Podocopida</taxon>
        <taxon>Darwinulocopina</taxon>
        <taxon>Darwinuloidea</taxon>
        <taxon>Darwinulidae</taxon>
        <taxon>Darwinula</taxon>
    </lineage>
</organism>
<comment type="subcellular location">
    <subcellularLocation>
        <location evidence="1">Cytoplasm</location>
        <location evidence="1">Cytoskeleton</location>
    </subcellularLocation>
</comment>
<evidence type="ECO:0000256" key="7">
    <source>
        <dbReference type="ARBA" id="ARBA00023212"/>
    </source>
</evidence>
<feature type="coiled-coil region" evidence="10">
    <location>
        <begin position="324"/>
        <end position="396"/>
    </location>
</feature>
<dbReference type="OrthoDB" id="3176171at2759"/>
<keyword evidence="7" id="KW-0206">Cytoskeleton</keyword>
<dbReference type="Pfam" id="PF00225">
    <property type="entry name" value="Kinesin"/>
    <property type="match status" value="1"/>
</dbReference>
<evidence type="ECO:0000256" key="9">
    <source>
        <dbReference type="RuleBase" id="RU000394"/>
    </source>
</evidence>
<keyword evidence="2 9" id="KW-0493">Microtubule</keyword>
<dbReference type="Gene3D" id="3.40.850.10">
    <property type="entry name" value="Kinesin motor domain"/>
    <property type="match status" value="1"/>
</dbReference>
<dbReference type="GO" id="GO:0007018">
    <property type="term" value="P:microtubule-based movement"/>
    <property type="evidence" value="ECO:0007669"/>
    <property type="project" value="InterPro"/>
</dbReference>
<dbReference type="EMBL" id="LR900898">
    <property type="protein sequence ID" value="CAD7247209.1"/>
    <property type="molecule type" value="Genomic_DNA"/>
</dbReference>
<dbReference type="InterPro" id="IPR019821">
    <property type="entry name" value="Kinesin_motor_CS"/>
</dbReference>
<dbReference type="PROSITE" id="PS50067">
    <property type="entry name" value="KINESIN_MOTOR_2"/>
    <property type="match status" value="1"/>
</dbReference>
<evidence type="ECO:0000256" key="2">
    <source>
        <dbReference type="ARBA" id="ARBA00022701"/>
    </source>
</evidence>
<feature type="region of interest" description="Disordered" evidence="11">
    <location>
        <begin position="264"/>
        <end position="314"/>
    </location>
</feature>
<dbReference type="Proteomes" id="UP000677054">
    <property type="component" value="Unassembled WGS sequence"/>
</dbReference>
<dbReference type="PROSITE" id="PS00411">
    <property type="entry name" value="KINESIN_MOTOR_1"/>
    <property type="match status" value="1"/>
</dbReference>
<reference evidence="13" key="1">
    <citation type="submission" date="2020-11" db="EMBL/GenBank/DDBJ databases">
        <authorList>
            <person name="Tran Van P."/>
        </authorList>
    </citation>
    <scope>NUCLEOTIDE SEQUENCE</scope>
</reference>
<evidence type="ECO:0000256" key="5">
    <source>
        <dbReference type="ARBA" id="ARBA00023054"/>
    </source>
</evidence>
<feature type="domain" description="Kinesin motor" evidence="12">
    <location>
        <begin position="1"/>
        <end position="150"/>
    </location>
</feature>
<accession>A0A7R9A5L6</accession>
<comment type="caution">
    <text evidence="8">Lacks conserved residue(s) required for the propagation of feature annotation.</text>
</comment>
<keyword evidence="7" id="KW-0963">Cytoplasm</keyword>
<keyword evidence="14" id="KW-1185">Reference proteome</keyword>
<evidence type="ECO:0000256" key="11">
    <source>
        <dbReference type="SAM" id="MobiDB-lite"/>
    </source>
</evidence>
<protein>
    <recommendedName>
        <fullName evidence="9">Kinesin-like protein</fullName>
    </recommendedName>
</protein>
<dbReference type="GO" id="GO:0005524">
    <property type="term" value="F:ATP binding"/>
    <property type="evidence" value="ECO:0007669"/>
    <property type="project" value="UniProtKB-KW"/>
</dbReference>
<evidence type="ECO:0000256" key="8">
    <source>
        <dbReference type="PROSITE-ProRule" id="PRU00283"/>
    </source>
</evidence>
<keyword evidence="5 10" id="KW-0175">Coiled coil</keyword>
<dbReference type="InterPro" id="IPR027640">
    <property type="entry name" value="Kinesin-like_fam"/>
</dbReference>
<dbReference type="PANTHER" id="PTHR47968">
    <property type="entry name" value="CENTROMERE PROTEIN E"/>
    <property type="match status" value="1"/>
</dbReference>
<sequence length="572" mass="65652">MKLLQKGNKNRTVEATAANKTSSRSHALLQVLVEQEDKFTGTKTKRKFGKLFMIDLAGSERASQTKNEGKRLQEGAHINRSLLALANCINALAQGDAKYVNFRDSKLTRLLKDALSGNCRTVMIAHVSPNPDHRDETYNTLVYADRAKNISNKVRKNVVDVEHHVSQYQNIIEELKGEISRLREKLEGGGEPSKDAVDATFKDRKAQEAHRVKLKALQEQLVANFKDQMDVRQEMLDVENNILALAMEREKEQLIIDEWEAEKTKKKSAMKKGKPSSSSSSNQSGESSAAGGPPVGRQWVAGEDSESDVEMEEPEEVAQAWDEIMFINNEEKRYLEMKEDLEKELEEARHKSAALEAEFPQEITDSEQREIYSLLLRVHELEVERVEMQRDALLREHEMRKKELMLLRFDMQRNLCDQIITRQRELLKAHQSQTPEDLDQLYQVYKNESYGATREKDAKLIAQLNEFIRVVVDCGDPAENDTVFDEGVRHPRHPRLRLRLRLRNQPQTSAHQRIQTGLVDGRLRIDRRRLATSPCVCDDVFINFLRFIGNFFERECDGIACRGLCESLIALK</sequence>
<dbReference type="PANTHER" id="PTHR47968:SF13">
    <property type="entry name" value="KINESIN-LIKE PROTEIN KIF19 ISOFORM X1"/>
    <property type="match status" value="1"/>
</dbReference>
<dbReference type="InterPro" id="IPR001752">
    <property type="entry name" value="Kinesin_motor_dom"/>
</dbReference>
<keyword evidence="4 9" id="KW-0067">ATP-binding</keyword>
<feature type="region of interest" description="Disordered" evidence="11">
    <location>
        <begin position="1"/>
        <end position="21"/>
    </location>
</feature>
<proteinExistence type="inferred from homology"/>
<dbReference type="InterPro" id="IPR036961">
    <property type="entry name" value="Kinesin_motor_dom_sf"/>
</dbReference>
<dbReference type="SUPFAM" id="SSF52540">
    <property type="entry name" value="P-loop containing nucleoside triphosphate hydrolases"/>
    <property type="match status" value="1"/>
</dbReference>
<keyword evidence="6 9" id="KW-0505">Motor protein</keyword>
<name>A0A7R9A5L6_9CRUS</name>
<evidence type="ECO:0000256" key="1">
    <source>
        <dbReference type="ARBA" id="ARBA00004245"/>
    </source>
</evidence>
<comment type="similarity">
    <text evidence="8 9">Belongs to the TRAFAC class myosin-kinesin ATPase superfamily. Kinesin family.</text>
</comment>
<evidence type="ECO:0000313" key="14">
    <source>
        <dbReference type="Proteomes" id="UP000677054"/>
    </source>
</evidence>
<dbReference type="GO" id="GO:0003777">
    <property type="term" value="F:microtubule motor activity"/>
    <property type="evidence" value="ECO:0007669"/>
    <property type="project" value="InterPro"/>
</dbReference>
<evidence type="ECO:0000256" key="3">
    <source>
        <dbReference type="ARBA" id="ARBA00022741"/>
    </source>
</evidence>
<dbReference type="PRINTS" id="PR00380">
    <property type="entry name" value="KINESINHEAVY"/>
</dbReference>
<dbReference type="AlphaFoldDB" id="A0A7R9A5L6"/>
<evidence type="ECO:0000256" key="10">
    <source>
        <dbReference type="SAM" id="Coils"/>
    </source>
</evidence>
<evidence type="ECO:0000256" key="6">
    <source>
        <dbReference type="ARBA" id="ARBA00023175"/>
    </source>
</evidence>
<feature type="compositionally biased region" description="Acidic residues" evidence="11">
    <location>
        <begin position="303"/>
        <end position="314"/>
    </location>
</feature>
<keyword evidence="3 9" id="KW-0547">Nucleotide-binding</keyword>
<feature type="compositionally biased region" description="Low complexity" evidence="11">
    <location>
        <begin position="275"/>
        <end position="292"/>
    </location>
</feature>
<dbReference type="GO" id="GO:0005874">
    <property type="term" value="C:microtubule"/>
    <property type="evidence" value="ECO:0007669"/>
    <property type="project" value="UniProtKB-KW"/>
</dbReference>
<evidence type="ECO:0000259" key="12">
    <source>
        <dbReference type="PROSITE" id="PS50067"/>
    </source>
</evidence>